<dbReference type="CDD" id="cd11304">
    <property type="entry name" value="Cadherin_repeat"/>
    <property type="match status" value="1"/>
</dbReference>
<protein>
    <submittedName>
        <fullName evidence="2">Uncharacterized protein</fullName>
    </submittedName>
</protein>
<evidence type="ECO:0000313" key="2">
    <source>
        <dbReference type="WBParaSite" id="jg26071"/>
    </source>
</evidence>
<organism evidence="1 2">
    <name type="scientific">Ditylenchus dipsaci</name>
    <dbReference type="NCBI Taxonomy" id="166011"/>
    <lineage>
        <taxon>Eukaryota</taxon>
        <taxon>Metazoa</taxon>
        <taxon>Ecdysozoa</taxon>
        <taxon>Nematoda</taxon>
        <taxon>Chromadorea</taxon>
        <taxon>Rhabditida</taxon>
        <taxon>Tylenchina</taxon>
        <taxon>Tylenchomorpha</taxon>
        <taxon>Sphaerularioidea</taxon>
        <taxon>Anguinidae</taxon>
        <taxon>Anguininae</taxon>
        <taxon>Ditylenchus</taxon>
    </lineage>
</organism>
<keyword evidence="1" id="KW-1185">Reference proteome</keyword>
<proteinExistence type="predicted"/>
<dbReference type="AlphaFoldDB" id="A0A915E3G6"/>
<dbReference type="WBParaSite" id="jg26071">
    <property type="protein sequence ID" value="jg26071"/>
    <property type="gene ID" value="jg26071"/>
</dbReference>
<sequence length="325" mass="36004">MHEMNDSHQFSIEEKTGVVGYSGSPSFLPSSTTLVVHASQVDRPERNASAVLVITNINASSFSSVVNQQQSQHSVILFRYIRAPLPSNCPKGRRILQLPVRNSTYQLLEASRLPFSISQDGVLTVIGVLHKPEYHLAVEVDDGGSQQKIEVNVMVYPSLVTGPEFGEQEYVFELDPLEAMLGRVQAHSYANQLGDQSLFYTLLNANEDFEMDAEGVLTTRKQPKEKRYTEEIIQELIGMVEDVQAGVNTGYHSGDFSVLSPFSQIWWCSQWFAEKKIVEIYQSKRGCSIGSEWMGGCPPGVTITSPISTSDMMILPAATGSINFD</sequence>
<name>A0A915E3G6_9BILA</name>
<evidence type="ECO:0000313" key="1">
    <source>
        <dbReference type="Proteomes" id="UP000887574"/>
    </source>
</evidence>
<reference evidence="2" key="1">
    <citation type="submission" date="2022-11" db="UniProtKB">
        <authorList>
            <consortium name="WormBaseParasite"/>
        </authorList>
    </citation>
    <scope>IDENTIFICATION</scope>
</reference>
<accession>A0A915E3G6</accession>
<dbReference type="Proteomes" id="UP000887574">
    <property type="component" value="Unplaced"/>
</dbReference>